<sequence length="68" mass="7595">MTHLSDGYRCLNGQIVKVPAHQTPHPQSGKELAGIAYLHSLSLNYRGVLQRQPCPGFSHMPVKQLFHC</sequence>
<accession>A0A2P2QA95</accession>
<dbReference type="EMBL" id="GGEC01083434">
    <property type="protein sequence ID" value="MBX63918.1"/>
    <property type="molecule type" value="Transcribed_RNA"/>
</dbReference>
<name>A0A2P2QA95_RHIMU</name>
<reference evidence="1" key="1">
    <citation type="submission" date="2018-02" db="EMBL/GenBank/DDBJ databases">
        <title>Rhizophora mucronata_Transcriptome.</title>
        <authorList>
            <person name="Meera S.P."/>
            <person name="Sreeshan A."/>
            <person name="Augustine A."/>
        </authorList>
    </citation>
    <scope>NUCLEOTIDE SEQUENCE</scope>
    <source>
        <tissue evidence="1">Leaf</tissue>
    </source>
</reference>
<protein>
    <submittedName>
        <fullName evidence="1">Protein MEI2-like 2</fullName>
    </submittedName>
</protein>
<evidence type="ECO:0000313" key="1">
    <source>
        <dbReference type="EMBL" id="MBX63918.1"/>
    </source>
</evidence>
<organism evidence="1">
    <name type="scientific">Rhizophora mucronata</name>
    <name type="common">Asiatic mangrove</name>
    <dbReference type="NCBI Taxonomy" id="61149"/>
    <lineage>
        <taxon>Eukaryota</taxon>
        <taxon>Viridiplantae</taxon>
        <taxon>Streptophyta</taxon>
        <taxon>Embryophyta</taxon>
        <taxon>Tracheophyta</taxon>
        <taxon>Spermatophyta</taxon>
        <taxon>Magnoliopsida</taxon>
        <taxon>eudicotyledons</taxon>
        <taxon>Gunneridae</taxon>
        <taxon>Pentapetalae</taxon>
        <taxon>rosids</taxon>
        <taxon>fabids</taxon>
        <taxon>Malpighiales</taxon>
        <taxon>Rhizophoraceae</taxon>
        <taxon>Rhizophora</taxon>
    </lineage>
</organism>
<proteinExistence type="predicted"/>
<dbReference type="AlphaFoldDB" id="A0A2P2QA95"/>